<dbReference type="InterPro" id="IPR038527">
    <property type="entry name" value="HupH_C_sf"/>
</dbReference>
<feature type="region of interest" description="Disordered" evidence="2">
    <location>
        <begin position="1"/>
        <end position="26"/>
    </location>
</feature>
<evidence type="ECO:0000313" key="4">
    <source>
        <dbReference type="EMBL" id="SFM33293.1"/>
    </source>
</evidence>
<feature type="domain" description="HupH hydrogenase expression protein C-terminal" evidence="3">
    <location>
        <begin position="54"/>
        <end position="142"/>
    </location>
</feature>
<dbReference type="InterPro" id="IPR006894">
    <property type="entry name" value="HupH_Hydgase_express_prot_C"/>
</dbReference>
<feature type="domain" description="HupH hydrogenase expression protein C-terminal" evidence="3">
    <location>
        <begin position="161"/>
        <end position="277"/>
    </location>
</feature>
<comment type="similarity">
    <text evidence="1">Belongs to the HupH/HyaF family.</text>
</comment>
<evidence type="ECO:0000259" key="3">
    <source>
        <dbReference type="Pfam" id="PF04809"/>
    </source>
</evidence>
<gene>
    <name evidence="4" type="ORF">SAMN04488042_106124</name>
</gene>
<dbReference type="Proteomes" id="UP000199144">
    <property type="component" value="Unassembled WGS sequence"/>
</dbReference>
<evidence type="ECO:0000256" key="1">
    <source>
        <dbReference type="ARBA" id="ARBA00010832"/>
    </source>
</evidence>
<dbReference type="STRING" id="254406.SAMN04488042_106124"/>
<proteinExistence type="inferred from homology"/>
<protein>
    <submittedName>
        <fullName evidence="4">Hydrogenase-1 operon protein HyaF</fullName>
    </submittedName>
</protein>
<dbReference type="Pfam" id="PF04809">
    <property type="entry name" value="HupH_C"/>
    <property type="match status" value="2"/>
</dbReference>
<accession>A0A1I4Q0W1</accession>
<evidence type="ECO:0000313" key="5">
    <source>
        <dbReference type="Proteomes" id="UP000199144"/>
    </source>
</evidence>
<evidence type="ECO:0000256" key="2">
    <source>
        <dbReference type="SAM" id="MobiDB-lite"/>
    </source>
</evidence>
<sequence>MVGNFHMPPTGYGPGSQPLGEDGKELEYMPMPQDMRAYTLHIPEIEVGETHAPALTLLSEIARACEAAAKGGGSQQFDLSGLDEANRALIAETMGEGEVSVRMHGIPAVAAQESVFAGVWGLKGAGLDAVEVGPVPAMAFARAFAPRKAAGGSATPLRPGVVNAPPLVVELNDKSANFTAGDAPHVVNLTLLPHTEEDLMWLDSAMGQGSVDILSRGYGNCRVTATATAHVWRVQFFNSMDVPILDTFEVTAMPEVALAAQEDLMDSAERIVEVLEALR</sequence>
<dbReference type="AlphaFoldDB" id="A0A1I4Q0W1"/>
<dbReference type="OrthoDB" id="6560677at2"/>
<dbReference type="Gene3D" id="3.30.1370.140">
    <property type="entry name" value="HupH hydrogenase expression protein, C-terminal domain"/>
    <property type="match status" value="2"/>
</dbReference>
<dbReference type="RefSeq" id="WP_093094590.1">
    <property type="nucleotide sequence ID" value="NZ_FOTQ01000006.1"/>
</dbReference>
<dbReference type="EMBL" id="FOTQ01000006">
    <property type="protein sequence ID" value="SFM33293.1"/>
    <property type="molecule type" value="Genomic_DNA"/>
</dbReference>
<organism evidence="4 5">
    <name type="scientific">Shimia aestuarii</name>
    <dbReference type="NCBI Taxonomy" id="254406"/>
    <lineage>
        <taxon>Bacteria</taxon>
        <taxon>Pseudomonadati</taxon>
        <taxon>Pseudomonadota</taxon>
        <taxon>Alphaproteobacteria</taxon>
        <taxon>Rhodobacterales</taxon>
        <taxon>Roseobacteraceae</taxon>
    </lineage>
</organism>
<keyword evidence="5" id="KW-1185">Reference proteome</keyword>
<reference evidence="4 5" key="1">
    <citation type="submission" date="2016-10" db="EMBL/GenBank/DDBJ databases">
        <authorList>
            <person name="de Groot N.N."/>
        </authorList>
    </citation>
    <scope>NUCLEOTIDE SEQUENCE [LARGE SCALE GENOMIC DNA]</scope>
    <source>
        <strain evidence="4 5">DSM 15283</strain>
    </source>
</reference>
<name>A0A1I4Q0W1_9RHOB</name>